<dbReference type="EMBL" id="CP046908">
    <property type="protein sequence ID" value="QGZ36329.1"/>
    <property type="molecule type" value="Genomic_DNA"/>
</dbReference>
<reference evidence="2 3" key="1">
    <citation type="submission" date="2019-12" db="EMBL/GenBank/DDBJ databases">
        <title>The genome of Stappia indica PHM037.</title>
        <authorList>
            <person name="Kacar D."/>
            <person name="Galan B."/>
            <person name="Canedo L."/>
            <person name="Rodriguez P."/>
            <person name="de la Calle F."/>
            <person name="Garcia J.L."/>
        </authorList>
    </citation>
    <scope>NUCLEOTIDE SEQUENCE [LARGE SCALE GENOMIC DNA]</scope>
    <source>
        <strain evidence="2 3">PHM037</strain>
    </source>
</reference>
<organism evidence="2 3">
    <name type="scientific">Stappia indica</name>
    <dbReference type="NCBI Taxonomy" id="538381"/>
    <lineage>
        <taxon>Bacteria</taxon>
        <taxon>Pseudomonadati</taxon>
        <taxon>Pseudomonadota</taxon>
        <taxon>Alphaproteobacteria</taxon>
        <taxon>Hyphomicrobiales</taxon>
        <taxon>Stappiaceae</taxon>
        <taxon>Stappia</taxon>
    </lineage>
</organism>
<dbReference type="SUPFAM" id="SSF52799">
    <property type="entry name" value="(Phosphotyrosine protein) phosphatases II"/>
    <property type="match status" value="1"/>
</dbReference>
<evidence type="ECO:0000259" key="1">
    <source>
        <dbReference type="Pfam" id="PF00102"/>
    </source>
</evidence>
<name>A0A857CBQ5_9HYPH</name>
<sequence length="179" mass="19055">MITVCSLARLHETVERTGARRMITLINAGTRVDRPMSIAAGDHLFLAFNDITAPAEGLTPPAEAHVRELLAFVGDWDRATPLVIHCFAGISRSTAAAFIATCALAPRANEMTLAGALRRASPSATPNARLVALADTLLERDGRMVDAVRSIGRGADAFEGTPFTLPVAPRDQRTGPERA</sequence>
<evidence type="ECO:0000313" key="2">
    <source>
        <dbReference type="EMBL" id="QGZ36329.1"/>
    </source>
</evidence>
<feature type="domain" description="Tyrosine-protein phosphatase" evidence="1">
    <location>
        <begin position="59"/>
        <end position="108"/>
    </location>
</feature>
<dbReference type="Pfam" id="PF00102">
    <property type="entry name" value="Y_phosphatase"/>
    <property type="match status" value="1"/>
</dbReference>
<dbReference type="Proteomes" id="UP000435648">
    <property type="component" value="Chromosome"/>
</dbReference>
<dbReference type="OrthoDB" id="437665at2"/>
<dbReference type="RefSeq" id="WP_158195167.1">
    <property type="nucleotide sequence ID" value="NZ_CP046908.1"/>
</dbReference>
<protein>
    <submittedName>
        <fullName evidence="2">Tyrosine protein phosphatase</fullName>
    </submittedName>
</protein>
<dbReference type="InterPro" id="IPR000242">
    <property type="entry name" value="PTP_cat"/>
</dbReference>
<dbReference type="AlphaFoldDB" id="A0A857CBQ5"/>
<evidence type="ECO:0000313" key="3">
    <source>
        <dbReference type="Proteomes" id="UP000435648"/>
    </source>
</evidence>
<accession>A0A857CBQ5</accession>
<dbReference type="GO" id="GO:0004725">
    <property type="term" value="F:protein tyrosine phosphatase activity"/>
    <property type="evidence" value="ECO:0007669"/>
    <property type="project" value="InterPro"/>
</dbReference>
<dbReference type="KEGG" id="siw:GH266_18665"/>
<dbReference type="Gene3D" id="3.90.190.10">
    <property type="entry name" value="Protein tyrosine phosphatase superfamily"/>
    <property type="match status" value="1"/>
</dbReference>
<dbReference type="InterPro" id="IPR029021">
    <property type="entry name" value="Prot-tyrosine_phosphatase-like"/>
</dbReference>
<gene>
    <name evidence="2" type="ORF">GH266_18665</name>
</gene>
<proteinExistence type="predicted"/>